<proteinExistence type="predicted"/>
<gene>
    <name evidence="3" type="ORF">CSW57_14700</name>
    <name evidence="4" type="ORF">DFJ75_0637</name>
    <name evidence="2" type="ORF">R4198_04190</name>
</gene>
<dbReference type="EMBL" id="PEBD01000010">
    <property type="protein sequence ID" value="PHV65092.1"/>
    <property type="molecule type" value="Genomic_DNA"/>
</dbReference>
<organism evidence="3 5">
    <name type="scientific">Williamsia marianensis</name>
    <dbReference type="NCBI Taxonomy" id="85044"/>
    <lineage>
        <taxon>Bacteria</taxon>
        <taxon>Bacillati</taxon>
        <taxon>Actinomycetota</taxon>
        <taxon>Actinomycetes</taxon>
        <taxon>Mycobacteriales</taxon>
        <taxon>Nocardiaceae</taxon>
        <taxon>Williamsia</taxon>
    </lineage>
</organism>
<dbReference type="EMBL" id="RBKV01000001">
    <property type="protein sequence ID" value="RKR93850.1"/>
    <property type="molecule type" value="Genomic_DNA"/>
</dbReference>
<sequence length="73" mass="8174">MTLHPEITALIEEAERTRQRALDHGSTELADQTQRFIDDLREKGNALSEPDAEANQVLEEAKSNLARLSDEGK</sequence>
<dbReference type="Proteomes" id="UP000274762">
    <property type="component" value="Unassembled WGS sequence"/>
</dbReference>
<dbReference type="EMBL" id="JAWLUM010000001">
    <property type="protein sequence ID" value="MDV7132883.1"/>
    <property type="molecule type" value="Genomic_DNA"/>
</dbReference>
<evidence type="ECO:0000256" key="1">
    <source>
        <dbReference type="SAM" id="MobiDB-lite"/>
    </source>
</evidence>
<keyword evidence="7" id="KW-1185">Reference proteome</keyword>
<dbReference type="Proteomes" id="UP001185792">
    <property type="component" value="Unassembled WGS sequence"/>
</dbReference>
<accession>A0A495JY00</accession>
<dbReference type="AlphaFoldDB" id="A0A2G3PIZ9"/>
<evidence type="ECO:0000313" key="2">
    <source>
        <dbReference type="EMBL" id="MDV7132883.1"/>
    </source>
</evidence>
<evidence type="ECO:0000313" key="6">
    <source>
        <dbReference type="Proteomes" id="UP000274762"/>
    </source>
</evidence>
<evidence type="ECO:0000313" key="4">
    <source>
        <dbReference type="EMBL" id="RKR93850.1"/>
    </source>
</evidence>
<protein>
    <submittedName>
        <fullName evidence="3">Uncharacterized protein</fullName>
    </submittedName>
</protein>
<name>A0A2G3PIZ9_WILMA</name>
<comment type="caution">
    <text evidence="3">The sequence shown here is derived from an EMBL/GenBank/DDBJ whole genome shotgun (WGS) entry which is preliminary data.</text>
</comment>
<feature type="region of interest" description="Disordered" evidence="1">
    <location>
        <begin position="47"/>
        <end position="73"/>
    </location>
</feature>
<evidence type="ECO:0000313" key="3">
    <source>
        <dbReference type="EMBL" id="PHV65092.1"/>
    </source>
</evidence>
<reference evidence="4 6" key="2">
    <citation type="submission" date="2018-10" db="EMBL/GenBank/DDBJ databases">
        <title>Sequencing the genomes of 1000 actinobacteria strains.</title>
        <authorList>
            <person name="Klenk H.-P."/>
        </authorList>
    </citation>
    <scope>NUCLEOTIDE SEQUENCE [LARGE SCALE GENOMIC DNA]</scope>
    <source>
        <strain evidence="4 6">DSM 44343</strain>
    </source>
</reference>
<evidence type="ECO:0000313" key="7">
    <source>
        <dbReference type="Proteomes" id="UP001185792"/>
    </source>
</evidence>
<dbReference type="RefSeq" id="WP_030175790.1">
    <property type="nucleotide sequence ID" value="NZ_CBCRXS010000001.1"/>
</dbReference>
<reference evidence="2 7" key="3">
    <citation type="submission" date="2023-10" db="EMBL/GenBank/DDBJ databases">
        <title>Development of a sustainable strategy for remediation of hydrocarbon-contaminated territories based on the waste exchange concept.</title>
        <authorList>
            <person name="Krivoruchko A."/>
        </authorList>
    </citation>
    <scope>NUCLEOTIDE SEQUENCE [LARGE SCALE GENOMIC DNA]</scope>
    <source>
        <strain evidence="2 7">IEGM 1236</strain>
    </source>
</reference>
<reference evidence="3 5" key="1">
    <citation type="submission" date="2017-10" db="EMBL/GenBank/DDBJ databases">
        <title>The draft genome sequence of Williamsia sp. BULT 1.1 isolated from the semi-arid grassland soils from South Africa.</title>
        <authorList>
            <person name="Kabwe M.H."/>
            <person name="Govender N."/>
            <person name="Mutseka Lunga P."/>
            <person name="Vikram S."/>
            <person name="Makhalanyane T.P."/>
        </authorList>
    </citation>
    <scope>NUCLEOTIDE SEQUENCE [LARGE SCALE GENOMIC DNA]</scope>
    <source>
        <strain evidence="3 5">BULT 1.1</strain>
    </source>
</reference>
<accession>A0A2G3PIZ9</accession>
<dbReference type="Proteomes" id="UP000225108">
    <property type="component" value="Unassembled WGS sequence"/>
</dbReference>
<evidence type="ECO:0000313" key="5">
    <source>
        <dbReference type="Proteomes" id="UP000225108"/>
    </source>
</evidence>